<protein>
    <submittedName>
        <fullName evidence="1">Type II toxin-antitoxin system VapB family antitoxin</fullName>
    </submittedName>
</protein>
<proteinExistence type="predicted"/>
<dbReference type="EMBL" id="JAAKZF010000001">
    <property type="protein sequence ID" value="NGO49929.1"/>
    <property type="molecule type" value="Genomic_DNA"/>
</dbReference>
<reference evidence="1 2" key="1">
    <citation type="submission" date="2020-02" db="EMBL/GenBank/DDBJ databases">
        <title>Genome sequence of strain CCNWXJ40-4.</title>
        <authorList>
            <person name="Gao J."/>
            <person name="Sun J."/>
        </authorList>
    </citation>
    <scope>NUCLEOTIDE SEQUENCE [LARGE SCALE GENOMIC DNA]</scope>
    <source>
        <strain evidence="1 2">CCNWXJ 40-4</strain>
    </source>
</reference>
<dbReference type="Pfam" id="PF09957">
    <property type="entry name" value="VapB_antitoxin"/>
    <property type="match status" value="1"/>
</dbReference>
<comment type="caution">
    <text evidence="1">The sequence shown here is derived from an EMBL/GenBank/DDBJ whole genome shotgun (WGS) entry which is preliminary data.</text>
</comment>
<dbReference type="InterPro" id="IPR019239">
    <property type="entry name" value="VapB_antitoxin"/>
</dbReference>
<gene>
    <name evidence="1" type="ORF">G6N73_01840</name>
</gene>
<dbReference type="Proteomes" id="UP001642900">
    <property type="component" value="Unassembled WGS sequence"/>
</dbReference>
<organism evidence="1 2">
    <name type="scientific">Allomesorhizobium camelthorni</name>
    <dbReference type="NCBI Taxonomy" id="475069"/>
    <lineage>
        <taxon>Bacteria</taxon>
        <taxon>Pseudomonadati</taxon>
        <taxon>Pseudomonadota</taxon>
        <taxon>Alphaproteobacteria</taxon>
        <taxon>Hyphomicrobiales</taxon>
        <taxon>Phyllobacteriaceae</taxon>
        <taxon>Allomesorhizobium</taxon>
    </lineage>
</organism>
<name>A0A6G4W5Q3_9HYPH</name>
<keyword evidence="2" id="KW-1185">Reference proteome</keyword>
<accession>A0A6G4W5Q3</accession>
<evidence type="ECO:0000313" key="2">
    <source>
        <dbReference type="Proteomes" id="UP001642900"/>
    </source>
</evidence>
<dbReference type="AlphaFoldDB" id="A0A6G4W5Q3"/>
<sequence length="70" mass="7855">MRTNIDIDDKLLAEAMKIAGKSSKKATVEEALQRMVRANKQLQALDAIRGTGWIGDLDEMREGRFFDEAS</sequence>
<dbReference type="RefSeq" id="WP_165022450.1">
    <property type="nucleotide sequence ID" value="NZ_JAAKZF010000001.1"/>
</dbReference>
<evidence type="ECO:0000313" key="1">
    <source>
        <dbReference type="EMBL" id="NGO49929.1"/>
    </source>
</evidence>